<dbReference type="InterPro" id="IPR011010">
    <property type="entry name" value="DNA_brk_join_enz"/>
</dbReference>
<comment type="similarity">
    <text evidence="1">Belongs to the 'phage' integrase family.</text>
</comment>
<evidence type="ECO:0000256" key="2">
    <source>
        <dbReference type="ARBA" id="ARBA00022908"/>
    </source>
</evidence>
<dbReference type="Proteomes" id="UP000442535">
    <property type="component" value="Unassembled WGS sequence"/>
</dbReference>
<evidence type="ECO:0000259" key="6">
    <source>
        <dbReference type="PROSITE" id="PS51898"/>
    </source>
</evidence>
<dbReference type="GO" id="GO:0006310">
    <property type="term" value="P:DNA recombination"/>
    <property type="evidence" value="ECO:0007669"/>
    <property type="project" value="UniProtKB-KW"/>
</dbReference>
<reference evidence="8 9" key="1">
    <citation type="submission" date="2019-08" db="EMBL/GenBank/DDBJ databases">
        <title>In-depth cultivation of the pig gut microbiome towards novel bacterial diversity and tailored functional studies.</title>
        <authorList>
            <person name="Wylensek D."/>
            <person name="Hitch T.C.A."/>
            <person name="Clavel T."/>
        </authorList>
    </citation>
    <scope>NUCLEOTIDE SEQUENCE [LARGE SCALE GENOMIC DNA]</scope>
    <source>
        <strain evidence="8 9">RF-GAM-744-WT-7</strain>
    </source>
</reference>
<dbReference type="InterPro" id="IPR010998">
    <property type="entry name" value="Integrase_recombinase_N"/>
</dbReference>
<feature type="domain" description="Tyr recombinase" evidence="6">
    <location>
        <begin position="159"/>
        <end position="359"/>
    </location>
</feature>
<sequence length="375" mass="41048">MPSEPLREALDESATFGDLATLWLETKVDVKESTRACYQSLLKCSAADFWGLPIREISHLDVMAWVARLVSDRGFGPVQVHSAVGVMRATLELARRLGAIPPESNPADGVPLPRLRTGGGRLDRRLSLLELELLAREVGWWTLKSSPLPGEEIAVSSKGRSGWLRRRRTRCANVTFRVSEKRPSVSANRLEVLTRVLGYCGLRIGEALALTWRNVDWEFGVFRVNRAVTEVGGRQVFDTPKNGRSRTVPIPKFLLQGDLARLQASFGSRATASAYLFPTEDGKNPLRASNLRYHFDLAAAAIGHPGLHIHDLRHTAASLAVSAGANVKAVAQMLGHSSAALTLDVYADLFAEDLSAVGSALDAMRRRELRRAADA</sequence>
<keyword evidence="4" id="KW-0233">DNA recombination</keyword>
<dbReference type="GO" id="GO:0003677">
    <property type="term" value="F:DNA binding"/>
    <property type="evidence" value="ECO:0007669"/>
    <property type="project" value="UniProtKB-UniRule"/>
</dbReference>
<feature type="domain" description="Core-binding (CB)" evidence="7">
    <location>
        <begin position="14"/>
        <end position="95"/>
    </location>
</feature>
<evidence type="ECO:0000256" key="5">
    <source>
        <dbReference type="PROSITE-ProRule" id="PRU01248"/>
    </source>
</evidence>
<dbReference type="PANTHER" id="PTHR30349">
    <property type="entry name" value="PHAGE INTEGRASE-RELATED"/>
    <property type="match status" value="1"/>
</dbReference>
<organism evidence="8 9">
    <name type="scientific">Mobiluncus porci</name>
    <dbReference type="NCBI Taxonomy" id="2652278"/>
    <lineage>
        <taxon>Bacteria</taxon>
        <taxon>Bacillati</taxon>
        <taxon>Actinomycetota</taxon>
        <taxon>Actinomycetes</taxon>
        <taxon>Actinomycetales</taxon>
        <taxon>Actinomycetaceae</taxon>
        <taxon>Mobiluncus</taxon>
    </lineage>
</organism>
<dbReference type="PROSITE" id="PS51898">
    <property type="entry name" value="TYR_RECOMBINASE"/>
    <property type="match status" value="1"/>
</dbReference>
<proteinExistence type="inferred from homology"/>
<evidence type="ECO:0000313" key="9">
    <source>
        <dbReference type="Proteomes" id="UP000442535"/>
    </source>
</evidence>
<evidence type="ECO:0000256" key="3">
    <source>
        <dbReference type="ARBA" id="ARBA00023125"/>
    </source>
</evidence>
<evidence type="ECO:0000259" key="7">
    <source>
        <dbReference type="PROSITE" id="PS51900"/>
    </source>
</evidence>
<dbReference type="InterPro" id="IPR013762">
    <property type="entry name" value="Integrase-like_cat_sf"/>
</dbReference>
<name>A0A7K0K158_9ACTO</name>
<keyword evidence="9" id="KW-1185">Reference proteome</keyword>
<evidence type="ECO:0000256" key="4">
    <source>
        <dbReference type="ARBA" id="ARBA00023172"/>
    </source>
</evidence>
<dbReference type="AlphaFoldDB" id="A0A7K0K158"/>
<dbReference type="CDD" id="cd01189">
    <property type="entry name" value="INT_ICEBs1_C_like"/>
    <property type="match status" value="1"/>
</dbReference>
<comment type="caution">
    <text evidence="8">The sequence shown here is derived from an EMBL/GenBank/DDBJ whole genome shotgun (WGS) entry which is preliminary data.</text>
</comment>
<dbReference type="SUPFAM" id="SSF56349">
    <property type="entry name" value="DNA breaking-rejoining enzymes"/>
    <property type="match status" value="1"/>
</dbReference>
<dbReference type="PANTHER" id="PTHR30349:SF64">
    <property type="entry name" value="PROPHAGE INTEGRASE INTD-RELATED"/>
    <property type="match status" value="1"/>
</dbReference>
<keyword evidence="2" id="KW-0229">DNA integration</keyword>
<dbReference type="EMBL" id="VUMY01000004">
    <property type="protein sequence ID" value="MST49226.1"/>
    <property type="molecule type" value="Genomic_DNA"/>
</dbReference>
<dbReference type="InterPro" id="IPR044068">
    <property type="entry name" value="CB"/>
</dbReference>
<dbReference type="InterPro" id="IPR002104">
    <property type="entry name" value="Integrase_catalytic"/>
</dbReference>
<dbReference type="Pfam" id="PF14659">
    <property type="entry name" value="Phage_int_SAM_3"/>
    <property type="match status" value="1"/>
</dbReference>
<dbReference type="PROSITE" id="PS51900">
    <property type="entry name" value="CB"/>
    <property type="match status" value="1"/>
</dbReference>
<accession>A0A7K0K158</accession>
<dbReference type="GO" id="GO:0015074">
    <property type="term" value="P:DNA integration"/>
    <property type="evidence" value="ECO:0007669"/>
    <property type="project" value="UniProtKB-KW"/>
</dbReference>
<dbReference type="InterPro" id="IPR004107">
    <property type="entry name" value="Integrase_SAM-like_N"/>
</dbReference>
<keyword evidence="3 5" id="KW-0238">DNA-binding</keyword>
<evidence type="ECO:0000256" key="1">
    <source>
        <dbReference type="ARBA" id="ARBA00008857"/>
    </source>
</evidence>
<dbReference type="Gene3D" id="1.10.150.130">
    <property type="match status" value="1"/>
</dbReference>
<protein>
    <submittedName>
        <fullName evidence="8">Site-specific integrase</fullName>
    </submittedName>
</protein>
<dbReference type="InterPro" id="IPR050090">
    <property type="entry name" value="Tyrosine_recombinase_XerCD"/>
</dbReference>
<gene>
    <name evidence="8" type="ORF">FYJ63_03035</name>
</gene>
<evidence type="ECO:0000313" key="8">
    <source>
        <dbReference type="EMBL" id="MST49226.1"/>
    </source>
</evidence>
<dbReference type="Pfam" id="PF00589">
    <property type="entry name" value="Phage_integrase"/>
    <property type="match status" value="1"/>
</dbReference>
<dbReference type="Gene3D" id="1.10.443.10">
    <property type="entry name" value="Intergrase catalytic core"/>
    <property type="match status" value="1"/>
</dbReference>